<comment type="function">
    <text evidence="12">Low-affinity potassium transport system. Interacts with Trk system potassium uptake protein TrkA.</text>
</comment>
<comment type="subcellular location">
    <subcellularLocation>
        <location evidence="1 12">Cell inner membrane</location>
        <topology evidence="1 12">Multi-pass membrane protein</topology>
    </subcellularLocation>
</comment>
<feature type="binding site" evidence="13">
    <location>
        <position position="220"/>
    </location>
    <ligand>
        <name>K(+)</name>
        <dbReference type="ChEBI" id="CHEBI:29103"/>
    </ligand>
</feature>
<keyword evidence="13" id="KW-0479">Metal-binding</keyword>
<evidence type="ECO:0000256" key="6">
    <source>
        <dbReference type="ARBA" id="ARBA00022538"/>
    </source>
</evidence>
<keyword evidence="9 14" id="KW-1133">Transmembrane helix</keyword>
<dbReference type="PIRSF" id="PIRSF006247">
    <property type="entry name" value="TrkH"/>
    <property type="match status" value="1"/>
</dbReference>
<keyword evidence="5 12" id="KW-0997">Cell inner membrane</keyword>
<dbReference type="Proteomes" id="UP000064243">
    <property type="component" value="Unassembled WGS sequence"/>
</dbReference>
<dbReference type="GO" id="GO:0046872">
    <property type="term" value="F:metal ion binding"/>
    <property type="evidence" value="ECO:0007669"/>
    <property type="project" value="UniProtKB-KW"/>
</dbReference>
<proteinExistence type="inferred from homology"/>
<dbReference type="Pfam" id="PF02386">
    <property type="entry name" value="TrkH"/>
    <property type="match status" value="1"/>
</dbReference>
<protein>
    <recommendedName>
        <fullName evidence="12">Trk system potassium uptake protein</fullName>
    </recommendedName>
</protein>
<feature type="binding site" evidence="13">
    <location>
        <position position="112"/>
    </location>
    <ligand>
        <name>K(+)</name>
        <dbReference type="ChEBI" id="CHEBI:29103"/>
    </ligand>
</feature>
<feature type="binding site" evidence="13">
    <location>
        <position position="111"/>
    </location>
    <ligand>
        <name>K(+)</name>
        <dbReference type="ChEBI" id="CHEBI:29103"/>
    </ligand>
</feature>
<keyword evidence="16" id="KW-1185">Reference proteome</keyword>
<evidence type="ECO:0000256" key="12">
    <source>
        <dbReference type="PIRNR" id="PIRNR006247"/>
    </source>
</evidence>
<dbReference type="OrthoDB" id="9810952at2"/>
<keyword evidence="4 12" id="KW-1003">Cell membrane</keyword>
<dbReference type="InterPro" id="IPR004772">
    <property type="entry name" value="TrkH"/>
</dbReference>
<reference evidence="15 16" key="1">
    <citation type="journal article" date="2015" name="Appl. Environ. Microbiol.">
        <title>Aerobic and Anaerobic Thiosulfate Oxidation by a Cold-Adapted, Subglacial Chemoautotroph.</title>
        <authorList>
            <person name="Harrold Z.R."/>
            <person name="Skidmore M.L."/>
            <person name="Hamilton T.L."/>
            <person name="Desch L."/>
            <person name="Amada K."/>
            <person name="van Gelder W."/>
            <person name="Glover K."/>
            <person name="Roden E.E."/>
            <person name="Boyd E.S."/>
        </authorList>
    </citation>
    <scope>NUCLEOTIDE SEQUENCE [LARGE SCALE GENOMIC DNA]</scope>
    <source>
        <strain evidence="15 16">RG</strain>
    </source>
</reference>
<feature type="binding site" evidence="13">
    <location>
        <position position="318"/>
    </location>
    <ligand>
        <name>K(+)</name>
        <dbReference type="ChEBI" id="CHEBI:29103"/>
    </ligand>
</feature>
<keyword evidence="8 12" id="KW-0630">Potassium</keyword>
<evidence type="ECO:0000256" key="13">
    <source>
        <dbReference type="PIRSR" id="PIRSR006247-1"/>
    </source>
</evidence>
<keyword evidence="3 12" id="KW-0813">Transport</keyword>
<accession>A0A125BCH6</accession>
<feature type="transmembrane region" description="Helical" evidence="14">
    <location>
        <begin position="184"/>
        <end position="203"/>
    </location>
</feature>
<dbReference type="PANTHER" id="PTHR32024:SF2">
    <property type="entry name" value="TRK SYSTEM POTASSIUM UPTAKE PROTEIN TRKG-RELATED"/>
    <property type="match status" value="1"/>
</dbReference>
<dbReference type="PATRIC" id="fig|36861.3.peg.1695"/>
<evidence type="ECO:0000256" key="2">
    <source>
        <dbReference type="ARBA" id="ARBA00009137"/>
    </source>
</evidence>
<evidence type="ECO:0000256" key="11">
    <source>
        <dbReference type="ARBA" id="ARBA00023136"/>
    </source>
</evidence>
<keyword evidence="10 12" id="KW-0406">Ion transport</keyword>
<sequence length="485" mass="53027">MSRIAPVLNVLSKVVMLFSATFLPPLALSWVLDDGTQRAFGEAIVITFVGGALTWLFTRKAQRELQTRDGFLLVLLVWTSLPAFATLPLLIYMPDLSFTDAYFETVSGITTTGSTILSGLDTLPMPINLWRGLLVWLGGMGLIVLAVAILPLLGVGGMQIYKAETPGPMKDTKLTPRITETAKGLYLVYVGISIACGLSYWLAGMTPFDAVMHTFSTMGLGGFSSHDASFGYWNSPVIEAVTVVFMLVAGINFSTHFLAWRQRTATAYRLDPEVRWFLAVTLGSALMIAIYLTAMQVYPDFFQALRFAVFNTVSIATTTGFANTDYNQWPIFAPLWMLFLSCFASCSGSTGGGMKMVRAQLLFRQGRRELTRLIHPAARLPVKLGGQVVPNNVIYAVLAFAFLYVFAIIVMTLVMTASGLEFITAFSAVVASINNTGPGLNQVGPATTYASLSDFQTWICTIAMLLGRLELLTVLVVFTRAFWRA</sequence>
<dbReference type="EMBL" id="LDUG01000025">
    <property type="protein sequence ID" value="KVW95523.1"/>
    <property type="molecule type" value="Genomic_DNA"/>
</dbReference>
<evidence type="ECO:0000256" key="3">
    <source>
        <dbReference type="ARBA" id="ARBA00022448"/>
    </source>
</evidence>
<keyword evidence="6 12" id="KW-0633">Potassium transport</keyword>
<keyword evidence="7 14" id="KW-0812">Transmembrane</keyword>
<evidence type="ECO:0000256" key="14">
    <source>
        <dbReference type="SAM" id="Phobius"/>
    </source>
</evidence>
<evidence type="ECO:0000256" key="9">
    <source>
        <dbReference type="ARBA" id="ARBA00022989"/>
    </source>
</evidence>
<evidence type="ECO:0000256" key="8">
    <source>
        <dbReference type="ARBA" id="ARBA00022958"/>
    </source>
</evidence>
<evidence type="ECO:0000313" key="16">
    <source>
        <dbReference type="Proteomes" id="UP000064243"/>
    </source>
</evidence>
<dbReference type="AlphaFoldDB" id="A0A125BCH6"/>
<evidence type="ECO:0000256" key="7">
    <source>
        <dbReference type="ARBA" id="ARBA00022692"/>
    </source>
</evidence>
<feature type="binding site" evidence="13">
    <location>
        <position position="319"/>
    </location>
    <ligand>
        <name>K(+)</name>
        <dbReference type="ChEBI" id="CHEBI:29103"/>
    </ligand>
</feature>
<evidence type="ECO:0000313" key="15">
    <source>
        <dbReference type="EMBL" id="KVW95523.1"/>
    </source>
</evidence>
<feature type="transmembrane region" description="Helical" evidence="14">
    <location>
        <begin position="331"/>
        <end position="354"/>
    </location>
</feature>
<dbReference type="GO" id="GO:0005886">
    <property type="term" value="C:plasma membrane"/>
    <property type="evidence" value="ECO:0007669"/>
    <property type="project" value="UniProtKB-SubCell"/>
</dbReference>
<dbReference type="RefSeq" id="WP_059755831.1">
    <property type="nucleotide sequence ID" value="NZ_LDUG01000025.1"/>
</dbReference>
<dbReference type="PANTHER" id="PTHR32024">
    <property type="entry name" value="TRK SYSTEM POTASSIUM UPTAKE PROTEIN TRKG-RELATED"/>
    <property type="match status" value="1"/>
</dbReference>
<dbReference type="GO" id="GO:0015379">
    <property type="term" value="F:potassium:chloride symporter activity"/>
    <property type="evidence" value="ECO:0007669"/>
    <property type="project" value="InterPro"/>
</dbReference>
<gene>
    <name evidence="15" type="ORF">ABW22_10160</name>
</gene>
<evidence type="ECO:0000256" key="4">
    <source>
        <dbReference type="ARBA" id="ARBA00022475"/>
    </source>
</evidence>
<dbReference type="InterPro" id="IPR003445">
    <property type="entry name" value="Cat_transpt"/>
</dbReference>
<evidence type="ECO:0000256" key="5">
    <source>
        <dbReference type="ARBA" id="ARBA00022519"/>
    </source>
</evidence>
<feature type="transmembrane region" description="Helical" evidence="14">
    <location>
        <begin position="39"/>
        <end position="58"/>
    </location>
</feature>
<feature type="transmembrane region" description="Helical" evidence="14">
    <location>
        <begin position="237"/>
        <end position="255"/>
    </location>
</feature>
<feature type="transmembrane region" description="Helical" evidence="14">
    <location>
        <begin position="70"/>
        <end position="93"/>
    </location>
</feature>
<organism evidence="15 16">
    <name type="scientific">Thiobacillus denitrificans</name>
    <dbReference type="NCBI Taxonomy" id="36861"/>
    <lineage>
        <taxon>Bacteria</taxon>
        <taxon>Pseudomonadati</taxon>
        <taxon>Pseudomonadota</taxon>
        <taxon>Betaproteobacteria</taxon>
        <taxon>Nitrosomonadales</taxon>
        <taxon>Thiobacillaceae</taxon>
        <taxon>Thiobacillus</taxon>
    </lineage>
</organism>
<evidence type="ECO:0000256" key="1">
    <source>
        <dbReference type="ARBA" id="ARBA00004429"/>
    </source>
</evidence>
<feature type="binding site" evidence="13">
    <location>
        <position position="435"/>
    </location>
    <ligand>
        <name>K(+)</name>
        <dbReference type="ChEBI" id="CHEBI:29103"/>
    </ligand>
</feature>
<name>A0A125BCH6_THIDE</name>
<keyword evidence="11 12" id="KW-0472">Membrane</keyword>
<feature type="transmembrane region" description="Helical" evidence="14">
    <location>
        <begin position="276"/>
        <end position="298"/>
    </location>
</feature>
<feature type="transmembrane region" description="Helical" evidence="14">
    <location>
        <begin position="7"/>
        <end position="27"/>
    </location>
</feature>
<feature type="binding site" evidence="13">
    <location>
        <position position="221"/>
    </location>
    <ligand>
        <name>K(+)</name>
        <dbReference type="ChEBI" id="CHEBI:29103"/>
    </ligand>
</feature>
<feature type="transmembrane region" description="Helical" evidence="14">
    <location>
        <begin position="455"/>
        <end position="478"/>
    </location>
</feature>
<comment type="caution">
    <text evidence="15">The sequence shown here is derived from an EMBL/GenBank/DDBJ whole genome shotgun (WGS) entry which is preliminary data.</text>
</comment>
<comment type="similarity">
    <text evidence="2 12">Belongs to the TrkH potassium transport family.</text>
</comment>
<feature type="transmembrane region" description="Helical" evidence="14">
    <location>
        <begin position="133"/>
        <end position="153"/>
    </location>
</feature>
<feature type="transmembrane region" description="Helical" evidence="14">
    <location>
        <begin position="393"/>
        <end position="417"/>
    </location>
</feature>
<evidence type="ECO:0000256" key="10">
    <source>
        <dbReference type="ARBA" id="ARBA00023065"/>
    </source>
</evidence>